<organism evidence="1 2">
    <name type="scientific">Marisediminicola antarctica</name>
    <dbReference type="NCBI Taxonomy" id="674079"/>
    <lineage>
        <taxon>Bacteria</taxon>
        <taxon>Bacillati</taxon>
        <taxon>Actinomycetota</taxon>
        <taxon>Actinomycetes</taxon>
        <taxon>Micrococcales</taxon>
        <taxon>Microbacteriaceae</taxon>
        <taxon>Marisediminicola</taxon>
    </lineage>
</organism>
<protein>
    <submittedName>
        <fullName evidence="1">Uncharacterized protein</fullName>
    </submittedName>
</protein>
<dbReference type="EMBL" id="CP017146">
    <property type="protein sequence ID" value="QHO68867.1"/>
    <property type="molecule type" value="Genomic_DNA"/>
</dbReference>
<keyword evidence="2" id="KW-1185">Reference proteome</keyword>
<dbReference type="Proteomes" id="UP000464507">
    <property type="component" value="Chromosome"/>
</dbReference>
<accession>A0A7L5AFC5</accession>
<dbReference type="AlphaFoldDB" id="A0A7L5AFC5"/>
<gene>
    <name evidence="1" type="ORF">BHD05_03645</name>
</gene>
<dbReference type="KEGG" id="mant:BHD05_03645"/>
<evidence type="ECO:0000313" key="2">
    <source>
        <dbReference type="Proteomes" id="UP000464507"/>
    </source>
</evidence>
<dbReference type="AntiFam" id="ANF00142">
    <property type="entry name" value="Shadow ORF (opposite yadG)"/>
</dbReference>
<dbReference type="AntiFam" id="ANF00095">
    <property type="entry name" value="Shadow ORF (opposite ABC transporters)"/>
</dbReference>
<proteinExistence type="predicted"/>
<sequence length="83" mass="9366">MCLSDFVYDVDDRLSVAGIELGGRLIDQQKIGLRCDSPCQHEPLRLPSRELPELPMGNVVQSETVQKLLRRSVSFVRGPRLCQ</sequence>
<evidence type="ECO:0000313" key="1">
    <source>
        <dbReference type="EMBL" id="QHO68867.1"/>
    </source>
</evidence>
<name>A0A7L5AFC5_9MICO</name>
<reference evidence="1 2" key="1">
    <citation type="submission" date="2016-09" db="EMBL/GenBank/DDBJ databases">
        <title>Complete genome sequence of microbes from the polar regions.</title>
        <authorList>
            <person name="Liao L."/>
            <person name="Chen B."/>
        </authorList>
    </citation>
    <scope>NUCLEOTIDE SEQUENCE [LARGE SCALE GENOMIC DNA]</scope>
    <source>
        <strain evidence="1 2">ZS314</strain>
    </source>
</reference>